<evidence type="ECO:0000313" key="2">
    <source>
        <dbReference type="EMBL" id="KAB8029802.1"/>
    </source>
</evidence>
<evidence type="ECO:0000313" key="3">
    <source>
        <dbReference type="Proteomes" id="UP000442694"/>
    </source>
</evidence>
<keyword evidence="1" id="KW-1133">Transmembrane helix</keyword>
<sequence>MFRARSPMIKRTDKMTSFITVLWRYIIYSSLFWSLISLFFLIVLYDSTYGEKSYLSFFSSFNLTIQFIGIILIIIIFSGILGGTLSLPAIFLKILMKVQEDKKLRKGQRPVIFTFAATYLPILFCVYIHFMALLISTSAAPQMMRKWFDKNSYIYELQESFYNKLYEIKKTEIYNKWNIIGKNSEQNSKFIFLVPDYLLTHNNSFRESKLLLKNENNWFLYSPTKASISATILGDIYLTDERLFTPAPLQSFQNINRSKSELKEETNKYFIGINGKSSFTFSQIFNKNRISNNINPSWMNIYLNRIALSQPQLMFFFRIGLGGFFFSTWKWENIIDSNSYLLENYADKILSKNEKLSTFIIFLPEMEHIKENSFINTIEWPEYISKKEFDYNTDKIDYYLSFVIKGLQDANQKEIIIMPYNKKNNSLNQAKGYSHSFSQEVLLTPEIIYQKLIKKSPNTNCNSMFFNFELTSHNQGIQNKFYFLMDTIDSKKDNFPVIKKDFYLSIKEAVKYGVLCQNESGLSYIVLRREGIFNKGNYINKFSYKNIHNQIFINVDNKLKKYESEKLLAARSYKNFEKMNPITDGNLNDFYKQFDVFQIIIGTPIGFKTLSELDKEQFIKKYGSEVKSKFYSYIQYSIK</sequence>
<reference evidence="2 3" key="1">
    <citation type="submission" date="2019-10" db="EMBL/GenBank/DDBJ databases">
        <title>New genus of Silvanigrellaceae.</title>
        <authorList>
            <person name="Pitt A."/>
            <person name="Hahn M.W."/>
        </authorList>
    </citation>
    <scope>NUCLEOTIDE SEQUENCE [LARGE SCALE GENOMIC DNA]</scope>
    <source>
        <strain evidence="2 3">33A1-SZDP</strain>
    </source>
</reference>
<feature type="transmembrane region" description="Helical" evidence="1">
    <location>
        <begin position="21"/>
        <end position="45"/>
    </location>
</feature>
<dbReference type="RefSeq" id="WP_152213145.1">
    <property type="nucleotide sequence ID" value="NZ_WFLN01000007.1"/>
</dbReference>
<keyword evidence="1" id="KW-0812">Transmembrane</keyword>
<comment type="caution">
    <text evidence="2">The sequence shown here is derived from an EMBL/GenBank/DDBJ whole genome shotgun (WGS) entry which is preliminary data.</text>
</comment>
<keyword evidence="3" id="KW-1185">Reference proteome</keyword>
<proteinExistence type="predicted"/>
<name>A0A833JCR1_9BACT</name>
<organism evidence="2 3">
    <name type="scientific">Fluviispira multicolorata</name>
    <dbReference type="NCBI Taxonomy" id="2654512"/>
    <lineage>
        <taxon>Bacteria</taxon>
        <taxon>Pseudomonadati</taxon>
        <taxon>Bdellovibrionota</taxon>
        <taxon>Oligoflexia</taxon>
        <taxon>Silvanigrellales</taxon>
        <taxon>Silvanigrellaceae</taxon>
        <taxon>Fluviispira</taxon>
    </lineage>
</organism>
<dbReference type="Proteomes" id="UP000442694">
    <property type="component" value="Unassembled WGS sequence"/>
</dbReference>
<accession>A0A833JCR1</accession>
<keyword evidence="1" id="KW-0472">Membrane</keyword>
<evidence type="ECO:0000256" key="1">
    <source>
        <dbReference type="SAM" id="Phobius"/>
    </source>
</evidence>
<dbReference type="EMBL" id="WFLN01000007">
    <property type="protein sequence ID" value="KAB8029802.1"/>
    <property type="molecule type" value="Genomic_DNA"/>
</dbReference>
<feature type="transmembrane region" description="Helical" evidence="1">
    <location>
        <begin position="65"/>
        <end position="91"/>
    </location>
</feature>
<protein>
    <submittedName>
        <fullName evidence="2">Uncharacterized protein</fullName>
    </submittedName>
</protein>
<feature type="transmembrane region" description="Helical" evidence="1">
    <location>
        <begin position="111"/>
        <end position="135"/>
    </location>
</feature>
<dbReference type="AlphaFoldDB" id="A0A833JCR1"/>
<gene>
    <name evidence="2" type="ORF">GCL57_09685</name>
</gene>